<evidence type="ECO:0000313" key="1">
    <source>
        <dbReference type="EMBL" id="MDH7637229.1"/>
    </source>
</evidence>
<dbReference type="EMBL" id="JARYGZ010000001">
    <property type="protein sequence ID" value="MDH7637229.1"/>
    <property type="molecule type" value="Genomic_DNA"/>
</dbReference>
<comment type="caution">
    <text evidence="1">The sequence shown here is derived from an EMBL/GenBank/DDBJ whole genome shotgun (WGS) entry which is preliminary data.</text>
</comment>
<keyword evidence="2" id="KW-1185">Reference proteome</keyword>
<organism evidence="1 2">
    <name type="scientific">Sphingomonas oryzagri</name>
    <dbReference type="NCBI Taxonomy" id="3042314"/>
    <lineage>
        <taxon>Bacteria</taxon>
        <taxon>Pseudomonadati</taxon>
        <taxon>Pseudomonadota</taxon>
        <taxon>Alphaproteobacteria</taxon>
        <taxon>Sphingomonadales</taxon>
        <taxon>Sphingomonadaceae</taxon>
        <taxon>Sphingomonas</taxon>
    </lineage>
</organism>
<proteinExistence type="predicted"/>
<dbReference type="RefSeq" id="WP_281042591.1">
    <property type="nucleotide sequence ID" value="NZ_JARYGZ010000001.1"/>
</dbReference>
<evidence type="ECO:0008006" key="3">
    <source>
        <dbReference type="Google" id="ProtNLM"/>
    </source>
</evidence>
<reference evidence="1" key="1">
    <citation type="submission" date="2023-04" db="EMBL/GenBank/DDBJ databases">
        <title>Sphingomonas sp. MAHUQ-71 isolated from rice field.</title>
        <authorList>
            <person name="Huq M.A."/>
        </authorList>
    </citation>
    <scope>NUCLEOTIDE SEQUENCE</scope>
    <source>
        <strain evidence="1">MAHUQ-71</strain>
    </source>
</reference>
<dbReference type="Proteomes" id="UP001160625">
    <property type="component" value="Unassembled WGS sequence"/>
</dbReference>
<protein>
    <recommendedName>
        <fullName evidence="3">Integrase</fullName>
    </recommendedName>
</protein>
<sequence length="79" mass="9502">MLVWLDYLRLSTMRRREARREAGLLIHEHGEDAVQVVRAKIEDPARSTSRSELRLTLWYVRDLLAARRRRKQTRRSSRS</sequence>
<accession>A0ABT6MW32</accession>
<gene>
    <name evidence="1" type="ORF">QGN17_00670</name>
</gene>
<evidence type="ECO:0000313" key="2">
    <source>
        <dbReference type="Proteomes" id="UP001160625"/>
    </source>
</evidence>
<name>A0ABT6MW32_9SPHN</name>